<gene>
    <name evidence="1" type="ORF">PDENDC454_25531</name>
</gene>
<comment type="caution">
    <text evidence="1">The sequence shown here is derived from an EMBL/GenBank/DDBJ whole genome shotgun (WGS) entry which is preliminary data.</text>
</comment>
<name>H3SNF6_9BACL</name>
<organism evidence="1 2">
    <name type="scientific">Paenibacillus dendritiformis C454</name>
    <dbReference type="NCBI Taxonomy" id="1131935"/>
    <lineage>
        <taxon>Bacteria</taxon>
        <taxon>Bacillati</taxon>
        <taxon>Bacillota</taxon>
        <taxon>Bacilli</taxon>
        <taxon>Bacillales</taxon>
        <taxon>Paenibacillaceae</taxon>
        <taxon>Paenibacillus</taxon>
    </lineage>
</organism>
<accession>H3SNF6</accession>
<dbReference type="AlphaFoldDB" id="H3SNF6"/>
<keyword evidence="2" id="KW-1185">Reference proteome</keyword>
<dbReference type="Proteomes" id="UP000003900">
    <property type="component" value="Unassembled WGS sequence"/>
</dbReference>
<sequence>MGETGFTKIGGTVTKAIQTDGNSTHTNGTFSPNAKEILGVINDGSEANFKGNLAQVGLYLSN</sequence>
<proteinExistence type="predicted"/>
<evidence type="ECO:0000313" key="1">
    <source>
        <dbReference type="EMBL" id="EHQ59395.1"/>
    </source>
</evidence>
<evidence type="ECO:0000313" key="2">
    <source>
        <dbReference type="Proteomes" id="UP000003900"/>
    </source>
</evidence>
<dbReference type="EMBL" id="AHKH01000136">
    <property type="protein sequence ID" value="EHQ59395.1"/>
    <property type="molecule type" value="Genomic_DNA"/>
</dbReference>
<protein>
    <submittedName>
        <fullName evidence="1">Uncharacterized protein</fullName>
    </submittedName>
</protein>
<reference evidence="1 2" key="1">
    <citation type="journal article" date="2012" name="J. Bacteriol.">
        <title>Genome Sequence of the Pattern-Forming Social Bacterium Paenibacillus dendritiformis C454 Chiral Morphotype.</title>
        <authorList>
            <person name="Sirota-Madi A."/>
            <person name="Olender T."/>
            <person name="Helman Y."/>
            <person name="Brainis I."/>
            <person name="Finkelshtein A."/>
            <person name="Roth D."/>
            <person name="Hagai E."/>
            <person name="Leshkowitz D."/>
            <person name="Brodsky L."/>
            <person name="Galatenko V."/>
            <person name="Nikolaev V."/>
            <person name="Gutnick D.L."/>
            <person name="Lancet D."/>
            <person name="Ben-Jacob E."/>
        </authorList>
    </citation>
    <scope>NUCLEOTIDE SEQUENCE [LARGE SCALE GENOMIC DNA]</scope>
    <source>
        <strain evidence="1 2">C454</strain>
    </source>
</reference>